<dbReference type="eggNOG" id="KOG4682">
    <property type="taxonomic scope" value="Eukaryota"/>
</dbReference>
<dbReference type="PANTHER" id="PTHR23231">
    <property type="entry name" value="GERM CELL-LESS PROTEIN"/>
    <property type="match status" value="1"/>
</dbReference>
<sequence>MGAAQSNSRSSSRELPAGDNQVMDVLDPSESTPRRGRKRKSVKQAEVEKKKIAKLDTCAYVYNKLFIQGEESDITIAACGKEWKVHKLYLKQTKFFESMFDGDWAETHSDRVNLEISDPNIDVEGINAVLGSLYHNEIEIDLDNIQGTLAAASYVALDSVTERCAEMMIEALSIDNAIQFLDLSTEYGLICVKEKSLQLLLRNFWKISKDKEKLRLLEHDLLLALLNSPNLFITEGEYDIYKAVKTWIYMQECADFKIEEAQNEFKSNMSEFFQKADTDYLISKYLKLLCSVRFDKMLLTTGTLKAMRTDHLIPNCVINEISSDLWMSFLQNEENTTPVTISDDEFFERCFRLGRSLESIPKCWRWVGFNSGVDLLLHLNENSICIKRNCLNQKAPYSVNLKSRLTLHYRLAICDSNGRIVHDTGKSSWEMSPDETKTIFKMTEETQVPISVHFQYLIHNPIESPSYYFNKYLSQKQNAADTVVEEI</sequence>
<dbReference type="InParanoid" id="G0NTH4"/>
<dbReference type="Gene3D" id="3.30.710.10">
    <property type="entry name" value="Potassium Channel Kv1.1, Chain A"/>
    <property type="match status" value="1"/>
</dbReference>
<dbReference type="InterPro" id="IPR011333">
    <property type="entry name" value="SKP1/BTB/POZ_sf"/>
</dbReference>
<dbReference type="Proteomes" id="UP000008068">
    <property type="component" value="Unassembled WGS sequence"/>
</dbReference>
<dbReference type="PROSITE" id="PS50097">
    <property type="entry name" value="BTB"/>
    <property type="match status" value="1"/>
</dbReference>
<accession>G0NTH4</accession>
<evidence type="ECO:0000259" key="3">
    <source>
        <dbReference type="PROSITE" id="PS50097"/>
    </source>
</evidence>
<organism evidence="5">
    <name type="scientific">Caenorhabditis brenneri</name>
    <name type="common">Nematode worm</name>
    <dbReference type="NCBI Taxonomy" id="135651"/>
    <lineage>
        <taxon>Eukaryota</taxon>
        <taxon>Metazoa</taxon>
        <taxon>Ecdysozoa</taxon>
        <taxon>Nematoda</taxon>
        <taxon>Chromadorea</taxon>
        <taxon>Rhabditida</taxon>
        <taxon>Rhabditina</taxon>
        <taxon>Rhabditomorpha</taxon>
        <taxon>Rhabditoidea</taxon>
        <taxon>Rhabditidae</taxon>
        <taxon>Peloderinae</taxon>
        <taxon>Caenorhabditis</taxon>
    </lineage>
</organism>
<evidence type="ECO:0000256" key="2">
    <source>
        <dbReference type="SAM" id="MobiDB-lite"/>
    </source>
</evidence>
<dbReference type="InterPro" id="IPR011705">
    <property type="entry name" value="BACK"/>
</dbReference>
<dbReference type="Pfam" id="PF00651">
    <property type="entry name" value="BTB"/>
    <property type="match status" value="1"/>
</dbReference>
<reference evidence="5" key="1">
    <citation type="submission" date="2011-07" db="EMBL/GenBank/DDBJ databases">
        <authorList>
            <consortium name="Caenorhabditis brenneri Sequencing and Analysis Consortium"/>
            <person name="Wilson R.K."/>
        </authorList>
    </citation>
    <scope>NUCLEOTIDE SEQUENCE [LARGE SCALE GENOMIC DNA]</scope>
    <source>
        <strain evidence="5">PB2801</strain>
    </source>
</reference>
<dbReference type="Gene3D" id="1.25.40.420">
    <property type="match status" value="1"/>
</dbReference>
<feature type="compositionally biased region" description="Polar residues" evidence="2">
    <location>
        <begin position="1"/>
        <end position="10"/>
    </location>
</feature>
<dbReference type="Pfam" id="PF07707">
    <property type="entry name" value="BACK"/>
    <property type="match status" value="1"/>
</dbReference>
<gene>
    <name evidence="4" type="ORF">CAEBREN_06094</name>
</gene>
<feature type="domain" description="BTB" evidence="3">
    <location>
        <begin position="72"/>
        <end position="142"/>
    </location>
</feature>
<dbReference type="InterPro" id="IPR043380">
    <property type="entry name" value="Gcl-like"/>
</dbReference>
<evidence type="ECO:0000313" key="4">
    <source>
        <dbReference type="EMBL" id="EGT37130.1"/>
    </source>
</evidence>
<dbReference type="PANTHER" id="PTHR23231:SF17">
    <property type="entry name" value="BTB DOMAIN-CONTAINING PROTEIN"/>
    <property type="match status" value="1"/>
</dbReference>
<proteinExistence type="predicted"/>
<keyword evidence="5" id="KW-1185">Reference proteome</keyword>
<evidence type="ECO:0000256" key="1">
    <source>
        <dbReference type="ARBA" id="ARBA00022473"/>
    </source>
</evidence>
<dbReference type="AlphaFoldDB" id="G0NTH4"/>
<dbReference type="InterPro" id="IPR000210">
    <property type="entry name" value="BTB/POZ_dom"/>
</dbReference>
<dbReference type="SUPFAM" id="SSF54695">
    <property type="entry name" value="POZ domain"/>
    <property type="match status" value="1"/>
</dbReference>
<dbReference type="FunCoup" id="G0NTH4">
    <property type="interactions" value="2715"/>
</dbReference>
<dbReference type="STRING" id="135651.G0NTH4"/>
<protein>
    <recommendedName>
        <fullName evidence="3">BTB domain-containing protein</fullName>
    </recommendedName>
</protein>
<dbReference type="OMA" id="FPLHVIF"/>
<dbReference type="EMBL" id="GL379943">
    <property type="protein sequence ID" value="EGT37130.1"/>
    <property type="molecule type" value="Genomic_DNA"/>
</dbReference>
<dbReference type="SMART" id="SM00225">
    <property type="entry name" value="BTB"/>
    <property type="match status" value="1"/>
</dbReference>
<dbReference type="GO" id="GO:0007281">
    <property type="term" value="P:germ cell development"/>
    <property type="evidence" value="ECO:0007669"/>
    <property type="project" value="InterPro"/>
</dbReference>
<evidence type="ECO:0000313" key="5">
    <source>
        <dbReference type="Proteomes" id="UP000008068"/>
    </source>
</evidence>
<dbReference type="HOGENOM" id="CLU_025961_1_0_1"/>
<dbReference type="OrthoDB" id="6359943at2759"/>
<name>G0NTH4_CAEBE</name>
<keyword evidence="1" id="KW-0217">Developmental protein</keyword>
<feature type="region of interest" description="Disordered" evidence="2">
    <location>
        <begin position="1"/>
        <end position="43"/>
    </location>
</feature>